<dbReference type="GO" id="GO:0015031">
    <property type="term" value="P:protein transport"/>
    <property type="evidence" value="ECO:0007669"/>
    <property type="project" value="UniProtKB-KW"/>
</dbReference>
<keyword evidence="3" id="KW-1003">Cell membrane</keyword>
<dbReference type="GO" id="GO:0005886">
    <property type="term" value="C:plasma membrane"/>
    <property type="evidence" value="ECO:0007669"/>
    <property type="project" value="UniProtKB-SubCell"/>
</dbReference>
<evidence type="ECO:0000256" key="8">
    <source>
        <dbReference type="SAM" id="Phobius"/>
    </source>
</evidence>
<dbReference type="Proteomes" id="UP000676409">
    <property type="component" value="Chromosome"/>
</dbReference>
<sequence length="145" mass="15641">MAAKLGGKTGGKYGLGQNSDINVTPFVDVMLVLLIIFMVSIPAATLAVKIDLPPATPDQAHEIKKPVYISIQSDSQIDIVDTPTSLDNLVTDLSGAEIRNGSANPKNDPVLIRANKDVHYEAFMSVINKLQSEGYYKVSLITENL</sequence>
<evidence type="ECO:0000313" key="9">
    <source>
        <dbReference type="EMBL" id="QUD86559.1"/>
    </source>
</evidence>
<evidence type="ECO:0000313" key="10">
    <source>
        <dbReference type="Proteomes" id="UP000676409"/>
    </source>
</evidence>
<proteinExistence type="inferred from homology"/>
<keyword evidence="7" id="KW-0813">Transport</keyword>
<keyword evidence="6 8" id="KW-0472">Membrane</keyword>
<protein>
    <submittedName>
        <fullName evidence="9">Biopolymer transporter ExbD</fullName>
    </submittedName>
</protein>
<dbReference type="GO" id="GO:0022857">
    <property type="term" value="F:transmembrane transporter activity"/>
    <property type="evidence" value="ECO:0007669"/>
    <property type="project" value="InterPro"/>
</dbReference>
<organism evidence="9 10">
    <name type="scientific">Phenylobacterium montanum</name>
    <dbReference type="NCBI Taxonomy" id="2823693"/>
    <lineage>
        <taxon>Bacteria</taxon>
        <taxon>Pseudomonadati</taxon>
        <taxon>Pseudomonadota</taxon>
        <taxon>Alphaproteobacteria</taxon>
        <taxon>Caulobacterales</taxon>
        <taxon>Caulobacteraceae</taxon>
        <taxon>Phenylobacterium</taxon>
    </lineage>
</organism>
<evidence type="ECO:0000256" key="6">
    <source>
        <dbReference type="ARBA" id="ARBA00023136"/>
    </source>
</evidence>
<evidence type="ECO:0000256" key="1">
    <source>
        <dbReference type="ARBA" id="ARBA00004162"/>
    </source>
</evidence>
<dbReference type="EMBL" id="CP073078">
    <property type="protein sequence ID" value="QUD86559.1"/>
    <property type="molecule type" value="Genomic_DNA"/>
</dbReference>
<comment type="similarity">
    <text evidence="2 7">Belongs to the ExbD/TolR family.</text>
</comment>
<dbReference type="InterPro" id="IPR003400">
    <property type="entry name" value="ExbD"/>
</dbReference>
<feature type="transmembrane region" description="Helical" evidence="8">
    <location>
        <begin position="29"/>
        <end position="48"/>
    </location>
</feature>
<dbReference type="Pfam" id="PF02472">
    <property type="entry name" value="ExbD"/>
    <property type="match status" value="1"/>
</dbReference>
<dbReference type="AlphaFoldDB" id="A0A975FX35"/>
<evidence type="ECO:0000256" key="5">
    <source>
        <dbReference type="ARBA" id="ARBA00022989"/>
    </source>
</evidence>
<reference evidence="9" key="1">
    <citation type="submission" date="2021-04" db="EMBL/GenBank/DDBJ databases">
        <title>The complete genome sequence of Caulobacter sp. S6.</title>
        <authorList>
            <person name="Tang Y."/>
            <person name="Ouyang W."/>
            <person name="Liu Q."/>
            <person name="Huang B."/>
            <person name="Guo Z."/>
            <person name="Lei P."/>
        </authorList>
    </citation>
    <scope>NUCLEOTIDE SEQUENCE</scope>
    <source>
        <strain evidence="9">S6</strain>
    </source>
</reference>
<accession>A0A975FX35</accession>
<dbReference type="PANTHER" id="PTHR30558">
    <property type="entry name" value="EXBD MEMBRANE COMPONENT OF PMF-DRIVEN MACROMOLECULE IMPORT SYSTEM"/>
    <property type="match status" value="1"/>
</dbReference>
<dbReference type="RefSeq" id="WP_211936611.1">
    <property type="nucleotide sequence ID" value="NZ_CP073078.1"/>
</dbReference>
<evidence type="ECO:0000256" key="7">
    <source>
        <dbReference type="RuleBase" id="RU003879"/>
    </source>
</evidence>
<dbReference type="PANTHER" id="PTHR30558:SF7">
    <property type="entry name" value="TOL-PAL SYSTEM PROTEIN TOLR"/>
    <property type="match status" value="1"/>
</dbReference>
<dbReference type="Gene3D" id="3.30.420.270">
    <property type="match status" value="1"/>
</dbReference>
<evidence type="ECO:0000256" key="2">
    <source>
        <dbReference type="ARBA" id="ARBA00005811"/>
    </source>
</evidence>
<comment type="subcellular location">
    <subcellularLocation>
        <location evidence="1">Cell membrane</location>
        <topology evidence="1">Single-pass membrane protein</topology>
    </subcellularLocation>
    <subcellularLocation>
        <location evidence="7">Cell membrane</location>
        <topology evidence="7">Single-pass type II membrane protein</topology>
    </subcellularLocation>
</comment>
<keyword evidence="4 7" id="KW-0812">Transmembrane</keyword>
<gene>
    <name evidence="9" type="ORF">KCG34_15870</name>
</gene>
<dbReference type="KEGG" id="caul:KCG34_15870"/>
<name>A0A975FX35_9CAUL</name>
<keyword evidence="5 8" id="KW-1133">Transmembrane helix</keyword>
<keyword evidence="7" id="KW-0653">Protein transport</keyword>
<evidence type="ECO:0000256" key="3">
    <source>
        <dbReference type="ARBA" id="ARBA00022475"/>
    </source>
</evidence>
<keyword evidence="10" id="KW-1185">Reference proteome</keyword>
<evidence type="ECO:0000256" key="4">
    <source>
        <dbReference type="ARBA" id="ARBA00022692"/>
    </source>
</evidence>